<dbReference type="InterPro" id="IPR008930">
    <property type="entry name" value="Terpenoid_cyclase/PrenylTrfase"/>
</dbReference>
<proteinExistence type="inferred from homology"/>
<name>A0A0V1PVA6_9ASCO</name>
<comment type="similarity">
    <text evidence="3">Belongs to the protein prenyltransferase subunit beta family.</text>
</comment>
<keyword evidence="11" id="KW-0460">Magnesium</keyword>
<evidence type="ECO:0000313" key="14">
    <source>
        <dbReference type="EMBL" id="KSA00217.1"/>
    </source>
</evidence>
<organism evidence="14 15">
    <name type="scientific">Debaryomyces fabryi</name>
    <dbReference type="NCBI Taxonomy" id="58627"/>
    <lineage>
        <taxon>Eukaryota</taxon>
        <taxon>Fungi</taxon>
        <taxon>Dikarya</taxon>
        <taxon>Ascomycota</taxon>
        <taxon>Saccharomycotina</taxon>
        <taxon>Pichiomycetes</taxon>
        <taxon>Debaryomycetaceae</taxon>
        <taxon>Debaryomyces</taxon>
    </lineage>
</organism>
<keyword evidence="9" id="KW-0677">Repeat</keyword>
<dbReference type="InterPro" id="IPR041960">
    <property type="entry name" value="GGTase_I_beta"/>
</dbReference>
<evidence type="ECO:0000256" key="9">
    <source>
        <dbReference type="ARBA" id="ARBA00022737"/>
    </source>
</evidence>
<keyword evidence="15" id="KW-1185">Reference proteome</keyword>
<keyword evidence="8" id="KW-0479">Metal-binding</keyword>
<evidence type="ECO:0000256" key="1">
    <source>
        <dbReference type="ARBA" id="ARBA00001946"/>
    </source>
</evidence>
<dbReference type="Gene3D" id="1.50.10.20">
    <property type="match status" value="1"/>
</dbReference>
<evidence type="ECO:0000256" key="11">
    <source>
        <dbReference type="ARBA" id="ARBA00022842"/>
    </source>
</evidence>
<reference evidence="14 15" key="1">
    <citation type="submission" date="2015-11" db="EMBL/GenBank/DDBJ databases">
        <title>The genome of Debaryomyces fabryi.</title>
        <authorList>
            <person name="Tafer H."/>
            <person name="Lopandic K."/>
        </authorList>
    </citation>
    <scope>NUCLEOTIDE SEQUENCE [LARGE SCALE GENOMIC DNA]</scope>
    <source>
        <strain evidence="14 15">CBS 789</strain>
    </source>
</reference>
<dbReference type="InterPro" id="IPR001330">
    <property type="entry name" value="Prenyltrans"/>
</dbReference>
<comment type="cofactor">
    <cofactor evidence="2">
        <name>Zn(2+)</name>
        <dbReference type="ChEBI" id="CHEBI:29105"/>
    </cofactor>
</comment>
<evidence type="ECO:0000256" key="10">
    <source>
        <dbReference type="ARBA" id="ARBA00022833"/>
    </source>
</evidence>
<dbReference type="EC" id="2.5.1.59" evidence="4"/>
<accession>A0A0V1PVA6</accession>
<dbReference type="GO" id="GO:0046872">
    <property type="term" value="F:metal ion binding"/>
    <property type="evidence" value="ECO:0007669"/>
    <property type="project" value="UniProtKB-KW"/>
</dbReference>
<evidence type="ECO:0000259" key="13">
    <source>
        <dbReference type="Pfam" id="PF00432"/>
    </source>
</evidence>
<dbReference type="Proteomes" id="UP000054251">
    <property type="component" value="Unassembled WGS sequence"/>
</dbReference>
<dbReference type="InterPro" id="IPR045089">
    <property type="entry name" value="PGGT1B-like"/>
</dbReference>
<evidence type="ECO:0000256" key="2">
    <source>
        <dbReference type="ARBA" id="ARBA00001947"/>
    </source>
</evidence>
<evidence type="ECO:0000256" key="4">
    <source>
        <dbReference type="ARBA" id="ARBA00012700"/>
    </source>
</evidence>
<sequence length="392" mass="45011">MNIIEDGGIGPLLVEKHEKYFRLCMQSLPSKAQSEDSNRLSIIYFCLHGLDILGKLDLTEIEKKDYAAHVYAHQIVDPSGEIQSFRPSQTFKLTTREKNYDLPNLSATFFALVNLLALESDYSKELDRHKIMKFVSKCQVTSGPNKGAFKPVLDKNSDPFGEIDLRHCYIAAGIRKLCKYDELPVSDRINDINEQDLISFVLKQVNFNGGFSSNKFTESHSGLTFCGIATLRLLEYDFTKHALWVDITRNWLVHRQVDYSSPVYKELSYAYWVEEDTGGFNGRENKFSDTCYSWWCSASLKLLDSNGLHLINTKQSIQYLLNETQNSLLGGFGKDCESFPDPFHSFLGLSSLSLYKSFQKYNYRGEECIQEIDEALVITKRLREFFNSHIQF</sequence>
<evidence type="ECO:0000256" key="7">
    <source>
        <dbReference type="ARBA" id="ARBA00022679"/>
    </source>
</evidence>
<protein>
    <recommendedName>
        <fullName evidence="5">Geranylgeranyl transferase type-1 subunit beta</fullName>
        <ecNumber evidence="4">2.5.1.59</ecNumber>
    </recommendedName>
    <alternativeName>
        <fullName evidence="12">Geranylgeranyl transferase type I subunit beta</fullName>
    </alternativeName>
</protein>
<dbReference type="GO" id="GO:0004662">
    <property type="term" value="F:CAAX-protein geranylgeranyltransferase activity"/>
    <property type="evidence" value="ECO:0007669"/>
    <property type="project" value="UniProtKB-EC"/>
</dbReference>
<dbReference type="RefSeq" id="XP_015466319.1">
    <property type="nucleotide sequence ID" value="XM_015612838.1"/>
</dbReference>
<keyword evidence="10" id="KW-0862">Zinc</keyword>
<dbReference type="CDD" id="cd02895">
    <property type="entry name" value="GGTase-I"/>
    <property type="match status" value="1"/>
</dbReference>
<dbReference type="SUPFAM" id="SSF48239">
    <property type="entry name" value="Terpenoid cyclases/Protein prenyltransferases"/>
    <property type="match status" value="1"/>
</dbReference>
<evidence type="ECO:0000313" key="15">
    <source>
        <dbReference type="Proteomes" id="UP000054251"/>
    </source>
</evidence>
<evidence type="ECO:0000256" key="5">
    <source>
        <dbReference type="ARBA" id="ARBA00020603"/>
    </source>
</evidence>
<evidence type="ECO:0000256" key="8">
    <source>
        <dbReference type="ARBA" id="ARBA00022723"/>
    </source>
</evidence>
<comment type="caution">
    <text evidence="14">The sequence shown here is derived from an EMBL/GenBank/DDBJ whole genome shotgun (WGS) entry which is preliminary data.</text>
</comment>
<dbReference type="OrthoDB" id="24893at2759"/>
<dbReference type="EMBL" id="LMYN01000097">
    <property type="protein sequence ID" value="KSA00217.1"/>
    <property type="molecule type" value="Genomic_DNA"/>
</dbReference>
<evidence type="ECO:0000256" key="6">
    <source>
        <dbReference type="ARBA" id="ARBA00022602"/>
    </source>
</evidence>
<dbReference type="AlphaFoldDB" id="A0A0V1PVA6"/>
<keyword evidence="7" id="KW-0808">Transferase</keyword>
<evidence type="ECO:0000256" key="3">
    <source>
        <dbReference type="ARBA" id="ARBA00010497"/>
    </source>
</evidence>
<dbReference type="Pfam" id="PF00432">
    <property type="entry name" value="Prenyltrans"/>
    <property type="match status" value="1"/>
</dbReference>
<dbReference type="GeneID" id="26841018"/>
<dbReference type="PANTHER" id="PTHR11774">
    <property type="entry name" value="GERANYLGERANYL TRANSFERASE TYPE BETA SUBUNIT"/>
    <property type="match status" value="1"/>
</dbReference>
<comment type="cofactor">
    <cofactor evidence="1">
        <name>Mg(2+)</name>
        <dbReference type="ChEBI" id="CHEBI:18420"/>
    </cofactor>
</comment>
<keyword evidence="6" id="KW-0637">Prenyltransferase</keyword>
<gene>
    <name evidence="14" type="ORF">AC631_04009</name>
</gene>
<evidence type="ECO:0000256" key="12">
    <source>
        <dbReference type="ARBA" id="ARBA00031713"/>
    </source>
</evidence>
<dbReference type="PANTHER" id="PTHR11774:SF4">
    <property type="entry name" value="GERANYLGERANYL TRANSFERASE TYPE-1 SUBUNIT BETA"/>
    <property type="match status" value="1"/>
</dbReference>
<dbReference type="GO" id="GO:0005953">
    <property type="term" value="C:CAAX-protein geranylgeranyltransferase complex"/>
    <property type="evidence" value="ECO:0007669"/>
    <property type="project" value="InterPro"/>
</dbReference>
<feature type="domain" description="Prenyltransferase alpha-alpha toroid" evidence="13">
    <location>
        <begin position="12"/>
        <end position="377"/>
    </location>
</feature>